<keyword evidence="2" id="KW-1185">Reference proteome</keyword>
<name>A0A5B7GUU6_PORTR</name>
<protein>
    <submittedName>
        <fullName evidence="1">Protein SERAC1</fullName>
    </submittedName>
</protein>
<evidence type="ECO:0000313" key="1">
    <source>
        <dbReference type="EMBL" id="MPC60967.1"/>
    </source>
</evidence>
<dbReference type="OrthoDB" id="5086500at2759"/>
<proteinExistence type="predicted"/>
<sequence length="202" mass="22499">MEVGGPDVWLAEWLADAEWVDTVDCWLPPPTWSALTPPSYLAALSCAIFTKDLVKALKRVITDGGAKATPMALKVVANIAVHQEHHPLIHDTGLVDILTTSAECHHPYIFLPAWRALHNLKTGTATSRFAGVFIEGIYPFVFPEEEEEEVPLIDIVLVHGIEGGAPWTWRQRDVDIDRPLLPQNLRRRIKSLKEGKTASRSL</sequence>
<gene>
    <name evidence="1" type="primary">SERAC1</name>
    <name evidence="1" type="ORF">E2C01_055029</name>
</gene>
<evidence type="ECO:0000313" key="2">
    <source>
        <dbReference type="Proteomes" id="UP000324222"/>
    </source>
</evidence>
<dbReference type="EMBL" id="VSRR010018082">
    <property type="protein sequence ID" value="MPC60967.1"/>
    <property type="molecule type" value="Genomic_DNA"/>
</dbReference>
<dbReference type="Proteomes" id="UP000324222">
    <property type="component" value="Unassembled WGS sequence"/>
</dbReference>
<dbReference type="AlphaFoldDB" id="A0A5B7GUU6"/>
<comment type="caution">
    <text evidence="1">The sequence shown here is derived from an EMBL/GenBank/DDBJ whole genome shotgun (WGS) entry which is preliminary data.</text>
</comment>
<organism evidence="1 2">
    <name type="scientific">Portunus trituberculatus</name>
    <name type="common">Swimming crab</name>
    <name type="synonym">Neptunus trituberculatus</name>
    <dbReference type="NCBI Taxonomy" id="210409"/>
    <lineage>
        <taxon>Eukaryota</taxon>
        <taxon>Metazoa</taxon>
        <taxon>Ecdysozoa</taxon>
        <taxon>Arthropoda</taxon>
        <taxon>Crustacea</taxon>
        <taxon>Multicrustacea</taxon>
        <taxon>Malacostraca</taxon>
        <taxon>Eumalacostraca</taxon>
        <taxon>Eucarida</taxon>
        <taxon>Decapoda</taxon>
        <taxon>Pleocyemata</taxon>
        <taxon>Brachyura</taxon>
        <taxon>Eubrachyura</taxon>
        <taxon>Portunoidea</taxon>
        <taxon>Portunidae</taxon>
        <taxon>Portuninae</taxon>
        <taxon>Portunus</taxon>
    </lineage>
</organism>
<accession>A0A5B7GUU6</accession>
<reference evidence="1 2" key="1">
    <citation type="submission" date="2019-05" db="EMBL/GenBank/DDBJ databases">
        <title>Another draft genome of Portunus trituberculatus and its Hox gene families provides insights of decapod evolution.</title>
        <authorList>
            <person name="Jeong J.-H."/>
            <person name="Song I."/>
            <person name="Kim S."/>
            <person name="Choi T."/>
            <person name="Kim D."/>
            <person name="Ryu S."/>
            <person name="Kim W."/>
        </authorList>
    </citation>
    <scope>NUCLEOTIDE SEQUENCE [LARGE SCALE GENOMIC DNA]</scope>
    <source>
        <tissue evidence="1">Muscle</tissue>
    </source>
</reference>